<sequence>MTENGLRIYCEYGNEMESTYRRKKFNLHQYEQSHRDVKPNLFLALLSGGSKQAIAHSLPPPLTHNSRGRRRTGKVSSLQYSRRPSNPGVFDIGIKLRYLPFAIPSLNDLGMKTKKLLIYIERDQRQRNQTAKTAKSNSTRNAFTEQIQRTIIIIKTAAAGAGVSCKRRTLHSEVGYPEVYY</sequence>
<proteinExistence type="predicted"/>
<feature type="compositionally biased region" description="Polar residues" evidence="1">
    <location>
        <begin position="74"/>
        <end position="83"/>
    </location>
</feature>
<feature type="region of interest" description="Disordered" evidence="1">
    <location>
        <begin position="56"/>
        <end position="83"/>
    </location>
</feature>
<gene>
    <name evidence="2" type="ORF">EVAR_32896_1</name>
</gene>
<accession>A0A4C1VTC9</accession>
<dbReference type="AlphaFoldDB" id="A0A4C1VTC9"/>
<evidence type="ECO:0000256" key="1">
    <source>
        <dbReference type="SAM" id="MobiDB-lite"/>
    </source>
</evidence>
<evidence type="ECO:0000313" key="2">
    <source>
        <dbReference type="EMBL" id="GBP41074.1"/>
    </source>
</evidence>
<protein>
    <submittedName>
        <fullName evidence="2">Uncharacterized protein</fullName>
    </submittedName>
</protein>
<dbReference type="Proteomes" id="UP000299102">
    <property type="component" value="Unassembled WGS sequence"/>
</dbReference>
<comment type="caution">
    <text evidence="2">The sequence shown here is derived from an EMBL/GenBank/DDBJ whole genome shotgun (WGS) entry which is preliminary data.</text>
</comment>
<name>A0A4C1VTC9_EUMVA</name>
<organism evidence="2 3">
    <name type="scientific">Eumeta variegata</name>
    <name type="common">Bagworm moth</name>
    <name type="synonym">Eumeta japonica</name>
    <dbReference type="NCBI Taxonomy" id="151549"/>
    <lineage>
        <taxon>Eukaryota</taxon>
        <taxon>Metazoa</taxon>
        <taxon>Ecdysozoa</taxon>
        <taxon>Arthropoda</taxon>
        <taxon>Hexapoda</taxon>
        <taxon>Insecta</taxon>
        <taxon>Pterygota</taxon>
        <taxon>Neoptera</taxon>
        <taxon>Endopterygota</taxon>
        <taxon>Lepidoptera</taxon>
        <taxon>Glossata</taxon>
        <taxon>Ditrysia</taxon>
        <taxon>Tineoidea</taxon>
        <taxon>Psychidae</taxon>
        <taxon>Oiketicinae</taxon>
        <taxon>Eumeta</taxon>
    </lineage>
</organism>
<evidence type="ECO:0000313" key="3">
    <source>
        <dbReference type="Proteomes" id="UP000299102"/>
    </source>
</evidence>
<dbReference type="EMBL" id="BGZK01000392">
    <property type="protein sequence ID" value="GBP41074.1"/>
    <property type="molecule type" value="Genomic_DNA"/>
</dbReference>
<reference evidence="2 3" key="1">
    <citation type="journal article" date="2019" name="Commun. Biol.">
        <title>The bagworm genome reveals a unique fibroin gene that provides high tensile strength.</title>
        <authorList>
            <person name="Kono N."/>
            <person name="Nakamura H."/>
            <person name="Ohtoshi R."/>
            <person name="Tomita M."/>
            <person name="Numata K."/>
            <person name="Arakawa K."/>
        </authorList>
    </citation>
    <scope>NUCLEOTIDE SEQUENCE [LARGE SCALE GENOMIC DNA]</scope>
</reference>
<keyword evidence="3" id="KW-1185">Reference proteome</keyword>